<dbReference type="Proteomes" id="UP000469159">
    <property type="component" value="Unassembled WGS sequence"/>
</dbReference>
<evidence type="ECO:0000313" key="2">
    <source>
        <dbReference type="EMBL" id="MXP42056.1"/>
    </source>
</evidence>
<gene>
    <name evidence="2" type="ORF">GRI75_10430</name>
</gene>
<dbReference type="EMBL" id="WTYK01000005">
    <property type="protein sequence ID" value="MXP42056.1"/>
    <property type="molecule type" value="Genomic_DNA"/>
</dbReference>
<accession>A0A6I4UU67</accession>
<feature type="signal peptide" evidence="1">
    <location>
        <begin position="1"/>
        <end position="26"/>
    </location>
</feature>
<comment type="caution">
    <text evidence="2">The sequence shown here is derived from an EMBL/GenBank/DDBJ whole genome shotgun (WGS) entry which is preliminary data.</text>
</comment>
<reference evidence="2 3" key="1">
    <citation type="submission" date="2019-12" db="EMBL/GenBank/DDBJ databases">
        <title>Genomic-based taxomic classification of the family Erythrobacteraceae.</title>
        <authorList>
            <person name="Xu L."/>
        </authorList>
    </citation>
    <scope>NUCLEOTIDE SEQUENCE [LARGE SCALE GENOMIC DNA]</scope>
    <source>
        <strain evidence="2 3">MCCC 1K02066</strain>
    </source>
</reference>
<name>A0A6I4UU67_9SPHN</name>
<dbReference type="RefSeq" id="WP_160746909.1">
    <property type="nucleotide sequence ID" value="NZ_WTYK01000005.1"/>
</dbReference>
<protein>
    <submittedName>
        <fullName evidence="2">Uncharacterized protein</fullName>
    </submittedName>
</protein>
<dbReference type="AlphaFoldDB" id="A0A6I4UU67"/>
<keyword evidence="1" id="KW-0732">Signal</keyword>
<keyword evidence="3" id="KW-1185">Reference proteome</keyword>
<proteinExistence type="predicted"/>
<feature type="chain" id="PRO_5026276911" evidence="1">
    <location>
        <begin position="27"/>
        <end position="108"/>
    </location>
</feature>
<evidence type="ECO:0000313" key="3">
    <source>
        <dbReference type="Proteomes" id="UP000469159"/>
    </source>
</evidence>
<organism evidence="2 3">
    <name type="scientific">Croceibacterium soli</name>
    <dbReference type="NCBI Taxonomy" id="1739690"/>
    <lineage>
        <taxon>Bacteria</taxon>
        <taxon>Pseudomonadati</taxon>
        <taxon>Pseudomonadota</taxon>
        <taxon>Alphaproteobacteria</taxon>
        <taxon>Sphingomonadales</taxon>
        <taxon>Erythrobacteraceae</taxon>
        <taxon>Croceibacterium</taxon>
    </lineage>
</organism>
<sequence>MLTIAFTNSAAVASALCGHADALAHAAALASSNAEAAAQARGEDHAAAKVSQDSTLVDAASSQLASFTMPRAATIEAPENPGRANPRLRNDAALFGRAISPLLEPPLA</sequence>
<evidence type="ECO:0000256" key="1">
    <source>
        <dbReference type="SAM" id="SignalP"/>
    </source>
</evidence>